<dbReference type="Gene3D" id="3.40.5.90">
    <property type="entry name" value="CDGSH iron-sulfur domain, mitoNEET-type"/>
    <property type="match status" value="1"/>
</dbReference>
<dbReference type="EMBL" id="HBKN01051621">
    <property type="protein sequence ID" value="CAE2342267.1"/>
    <property type="molecule type" value="Transcribed_RNA"/>
</dbReference>
<evidence type="ECO:0000256" key="4">
    <source>
        <dbReference type="ARBA" id="ARBA00023014"/>
    </source>
</evidence>
<evidence type="ECO:0000313" key="9">
    <source>
        <dbReference type="EMBL" id="CAE2342267.1"/>
    </source>
</evidence>
<organism evidence="9">
    <name type="scientific">Guillardia theta</name>
    <name type="common">Cryptophyte</name>
    <name type="synonym">Cryptomonas phi</name>
    <dbReference type="NCBI Taxonomy" id="55529"/>
    <lineage>
        <taxon>Eukaryota</taxon>
        <taxon>Cryptophyceae</taxon>
        <taxon>Pyrenomonadales</taxon>
        <taxon>Geminigeraceae</taxon>
        <taxon>Guillardia</taxon>
    </lineage>
</organism>
<dbReference type="InterPro" id="IPR042216">
    <property type="entry name" value="MitoNEET_CISD"/>
</dbReference>
<dbReference type="GO" id="GO:0010506">
    <property type="term" value="P:regulation of autophagy"/>
    <property type="evidence" value="ECO:0007669"/>
    <property type="project" value="InterPro"/>
</dbReference>
<dbReference type="InterPro" id="IPR045131">
    <property type="entry name" value="CISD1/2"/>
</dbReference>
<gene>
    <name evidence="9" type="ORF">GTHE00462_LOCUS40263</name>
</gene>
<feature type="region of interest" description="Disordered" evidence="6">
    <location>
        <begin position="91"/>
        <end position="112"/>
    </location>
</feature>
<keyword evidence="4" id="KW-0411">Iron-sulfur</keyword>
<comment type="cofactor">
    <cofactor evidence="5">
        <name>[2Fe-2S] cluster</name>
        <dbReference type="ChEBI" id="CHEBI:190135"/>
    </cofactor>
</comment>
<evidence type="ECO:0000256" key="5">
    <source>
        <dbReference type="ARBA" id="ARBA00034078"/>
    </source>
</evidence>
<dbReference type="GO" id="GO:0051537">
    <property type="term" value="F:2 iron, 2 sulfur cluster binding"/>
    <property type="evidence" value="ECO:0007669"/>
    <property type="project" value="UniProtKB-KW"/>
</dbReference>
<dbReference type="PANTHER" id="PTHR13680">
    <property type="entry name" value="CDGSH IRON-SULFUR DOMAIN-CONTAINING PROTEIN 1"/>
    <property type="match status" value="1"/>
</dbReference>
<name>A0A7S4PQT9_GUITH</name>
<feature type="domain" description="Iron-binding zinc finger CDGSH type" evidence="8">
    <location>
        <begin position="61"/>
        <end position="98"/>
    </location>
</feature>
<keyword evidence="2" id="KW-0479">Metal-binding</keyword>
<protein>
    <recommendedName>
        <fullName evidence="8">Iron-binding zinc finger CDGSH type domain-containing protein</fullName>
    </recommendedName>
</protein>
<keyword evidence="7" id="KW-0732">Signal</keyword>
<dbReference type="SMART" id="SM00704">
    <property type="entry name" value="ZnF_CDGSH"/>
    <property type="match status" value="1"/>
</dbReference>
<evidence type="ECO:0000256" key="6">
    <source>
        <dbReference type="SAM" id="MobiDB-lite"/>
    </source>
</evidence>
<evidence type="ECO:0000256" key="1">
    <source>
        <dbReference type="ARBA" id="ARBA00022714"/>
    </source>
</evidence>
<reference evidence="9" key="1">
    <citation type="submission" date="2021-01" db="EMBL/GenBank/DDBJ databases">
        <authorList>
            <person name="Corre E."/>
            <person name="Pelletier E."/>
            <person name="Niang G."/>
            <person name="Scheremetjew M."/>
            <person name="Finn R."/>
            <person name="Kale V."/>
            <person name="Holt S."/>
            <person name="Cochrane G."/>
            <person name="Meng A."/>
            <person name="Brown T."/>
            <person name="Cohen L."/>
        </authorList>
    </citation>
    <scope>NUCLEOTIDE SEQUENCE</scope>
    <source>
        <strain evidence="9">CCMP 2712</strain>
    </source>
</reference>
<dbReference type="InterPro" id="IPR018967">
    <property type="entry name" value="FeS-contain_CDGSH-typ"/>
</dbReference>
<evidence type="ECO:0000256" key="2">
    <source>
        <dbReference type="ARBA" id="ARBA00022723"/>
    </source>
</evidence>
<dbReference type="AlphaFoldDB" id="A0A7S4PQT9"/>
<feature type="chain" id="PRO_5031505087" description="Iron-binding zinc finger CDGSH type domain-containing protein" evidence="7">
    <location>
        <begin position="18"/>
        <end position="112"/>
    </location>
</feature>
<keyword evidence="3" id="KW-0408">Iron</keyword>
<dbReference type="GO" id="GO:0005741">
    <property type="term" value="C:mitochondrial outer membrane"/>
    <property type="evidence" value="ECO:0007669"/>
    <property type="project" value="TreeGrafter"/>
</dbReference>
<proteinExistence type="predicted"/>
<keyword evidence="1" id="KW-0001">2Fe-2S</keyword>
<dbReference type="Pfam" id="PF09360">
    <property type="entry name" value="zf-CDGSH"/>
    <property type="match status" value="1"/>
</dbReference>
<sequence>MLNRVFMLTAAASCASAFAPPALSSLSSLPVRSSRAFASAAATSVKMSGKINHKIELDNPKVATTDTIEPGQKVVYCRCWKSATFPKCDGAHNKHNQETGDNVGPLIVNVPK</sequence>
<dbReference type="GO" id="GO:0046872">
    <property type="term" value="F:metal ion binding"/>
    <property type="evidence" value="ECO:0007669"/>
    <property type="project" value="UniProtKB-KW"/>
</dbReference>
<evidence type="ECO:0000256" key="7">
    <source>
        <dbReference type="SAM" id="SignalP"/>
    </source>
</evidence>
<dbReference type="FunFam" id="3.40.5.90:FF:000001">
    <property type="entry name" value="CDGSH iron-sulfur domain-containing protein 1"/>
    <property type="match status" value="1"/>
</dbReference>
<evidence type="ECO:0000259" key="8">
    <source>
        <dbReference type="SMART" id="SM00704"/>
    </source>
</evidence>
<dbReference type="PANTHER" id="PTHR13680:SF5">
    <property type="entry name" value="CDGSH IRON-SULFUR DOMAIN-CONTAINING PROTEIN 1"/>
    <property type="match status" value="1"/>
</dbReference>
<accession>A0A7S4PQT9</accession>
<feature type="signal peptide" evidence="7">
    <location>
        <begin position="1"/>
        <end position="17"/>
    </location>
</feature>
<evidence type="ECO:0000256" key="3">
    <source>
        <dbReference type="ARBA" id="ARBA00023004"/>
    </source>
</evidence>